<protein>
    <submittedName>
        <fullName evidence="2">Helix-turn-helix transcriptional regulator</fullName>
    </submittedName>
</protein>
<dbReference type="SMART" id="SM00530">
    <property type="entry name" value="HTH_XRE"/>
    <property type="match status" value="1"/>
</dbReference>
<sequence>MLNRKGGLVLKNVDFIRERITQLRMQKNVSEYQMSMELGQNKGYIQGITSGRSLPSMTMFFEICDYFEITPEEFFATAQGNTHTVQSIMEKVRALTPSTLELLEQWLNLVQ</sequence>
<dbReference type="PROSITE" id="PS50943">
    <property type="entry name" value="HTH_CROC1"/>
    <property type="match status" value="1"/>
</dbReference>
<dbReference type="Gene3D" id="1.10.260.40">
    <property type="entry name" value="lambda repressor-like DNA-binding domains"/>
    <property type="match status" value="1"/>
</dbReference>
<evidence type="ECO:0000259" key="1">
    <source>
        <dbReference type="PROSITE" id="PS50943"/>
    </source>
</evidence>
<gene>
    <name evidence="2" type="ORF">WMO24_06725</name>
</gene>
<organism evidence="2 3">
    <name type="scientific">Ruthenibacterium intestinale</name>
    <dbReference type="NCBI Taxonomy" id="3133163"/>
    <lineage>
        <taxon>Bacteria</taxon>
        <taxon>Bacillati</taxon>
        <taxon>Bacillota</taxon>
        <taxon>Clostridia</taxon>
        <taxon>Eubacteriales</taxon>
        <taxon>Oscillospiraceae</taxon>
        <taxon>Ruthenibacterium</taxon>
    </lineage>
</organism>
<dbReference type="InterPro" id="IPR010982">
    <property type="entry name" value="Lambda_DNA-bd_dom_sf"/>
</dbReference>
<accession>A0ABV1GE65</accession>
<dbReference type="Pfam" id="PF01381">
    <property type="entry name" value="HTH_3"/>
    <property type="match status" value="1"/>
</dbReference>
<evidence type="ECO:0000313" key="3">
    <source>
        <dbReference type="Proteomes" id="UP001477672"/>
    </source>
</evidence>
<reference evidence="2 3" key="1">
    <citation type="submission" date="2024-03" db="EMBL/GenBank/DDBJ databases">
        <title>Human intestinal bacterial collection.</title>
        <authorList>
            <person name="Pauvert C."/>
            <person name="Hitch T.C.A."/>
            <person name="Clavel T."/>
        </authorList>
    </citation>
    <scope>NUCLEOTIDE SEQUENCE [LARGE SCALE GENOMIC DNA]</scope>
    <source>
        <strain evidence="2 3">CLA-JM-H11</strain>
    </source>
</reference>
<dbReference type="Proteomes" id="UP001477672">
    <property type="component" value="Unassembled WGS sequence"/>
</dbReference>
<feature type="domain" description="HTH cro/C1-type" evidence="1">
    <location>
        <begin position="20"/>
        <end position="74"/>
    </location>
</feature>
<dbReference type="InterPro" id="IPR001387">
    <property type="entry name" value="Cro/C1-type_HTH"/>
</dbReference>
<name>A0ABV1GE65_9FIRM</name>
<comment type="caution">
    <text evidence="2">The sequence shown here is derived from an EMBL/GenBank/DDBJ whole genome shotgun (WGS) entry which is preliminary data.</text>
</comment>
<dbReference type="EMBL" id="JBBMFA010000081">
    <property type="protein sequence ID" value="MEQ2520121.1"/>
    <property type="molecule type" value="Genomic_DNA"/>
</dbReference>
<proteinExistence type="predicted"/>
<evidence type="ECO:0000313" key="2">
    <source>
        <dbReference type="EMBL" id="MEQ2520121.1"/>
    </source>
</evidence>
<keyword evidence="3" id="KW-1185">Reference proteome</keyword>
<dbReference type="CDD" id="cd00093">
    <property type="entry name" value="HTH_XRE"/>
    <property type="match status" value="1"/>
</dbReference>
<dbReference type="SUPFAM" id="SSF47413">
    <property type="entry name" value="lambda repressor-like DNA-binding domains"/>
    <property type="match status" value="1"/>
</dbReference>